<dbReference type="InterPro" id="IPR004437">
    <property type="entry name" value="ParB/RepB/Spo0J"/>
</dbReference>
<evidence type="ECO:0000259" key="3">
    <source>
        <dbReference type="Pfam" id="PF02195"/>
    </source>
</evidence>
<dbReference type="PANTHER" id="PTHR33375">
    <property type="entry name" value="CHROMOSOME-PARTITIONING PROTEIN PARB-RELATED"/>
    <property type="match status" value="1"/>
</dbReference>
<feature type="compositionally biased region" description="Polar residues" evidence="2">
    <location>
        <begin position="383"/>
        <end position="400"/>
    </location>
</feature>
<dbReference type="InterPro" id="IPR036086">
    <property type="entry name" value="ParB/Sulfiredoxin_sf"/>
</dbReference>
<evidence type="ECO:0000313" key="6">
    <source>
        <dbReference type="Proteomes" id="UP000254597"/>
    </source>
</evidence>
<evidence type="ECO:0000256" key="1">
    <source>
        <dbReference type="ARBA" id="ARBA00006295"/>
    </source>
</evidence>
<dbReference type="InterPro" id="IPR003115">
    <property type="entry name" value="ParB_N"/>
</dbReference>
<accession>A0A379QDF6</accession>
<feature type="compositionally biased region" description="Low complexity" evidence="2">
    <location>
        <begin position="248"/>
        <end position="265"/>
    </location>
</feature>
<feature type="region of interest" description="Disordered" evidence="2">
    <location>
        <begin position="235"/>
        <end position="409"/>
    </location>
</feature>
<dbReference type="GO" id="GO:0007059">
    <property type="term" value="P:chromosome segregation"/>
    <property type="evidence" value="ECO:0007669"/>
    <property type="project" value="TreeGrafter"/>
</dbReference>
<dbReference type="GO" id="GO:0005694">
    <property type="term" value="C:chromosome"/>
    <property type="evidence" value="ECO:0007669"/>
    <property type="project" value="TreeGrafter"/>
</dbReference>
<proteinExistence type="inferred from homology"/>
<comment type="similarity">
    <text evidence="1">Belongs to the ParB family.</text>
</comment>
<feature type="compositionally biased region" description="Basic and acidic residues" evidence="2">
    <location>
        <begin position="1"/>
        <end position="18"/>
    </location>
</feature>
<dbReference type="InterPro" id="IPR013741">
    <property type="entry name" value="KorB_domain"/>
</dbReference>
<organism evidence="5 6">
    <name type="scientific">Salmonella enterica</name>
    <name type="common">Salmonella choleraesuis</name>
    <dbReference type="NCBI Taxonomy" id="28901"/>
    <lineage>
        <taxon>Bacteria</taxon>
        <taxon>Pseudomonadati</taxon>
        <taxon>Pseudomonadota</taxon>
        <taxon>Gammaproteobacteria</taxon>
        <taxon>Enterobacterales</taxon>
        <taxon>Enterobacteriaceae</taxon>
        <taxon>Salmonella</taxon>
    </lineage>
</organism>
<feature type="domain" description="Repressor KorB" evidence="4">
    <location>
        <begin position="153"/>
        <end position="239"/>
    </location>
</feature>
<dbReference type="Pfam" id="PF02195">
    <property type="entry name" value="ParB_N"/>
    <property type="match status" value="1"/>
</dbReference>
<reference evidence="5 6" key="1">
    <citation type="submission" date="2018-06" db="EMBL/GenBank/DDBJ databases">
        <authorList>
            <consortium name="Pathogen Informatics"/>
            <person name="Doyle S."/>
        </authorList>
    </citation>
    <scope>NUCLEOTIDE SEQUENCE [LARGE SCALE GENOMIC DNA]</scope>
    <source>
        <strain evidence="5 6">NCTC10252</strain>
    </source>
</reference>
<evidence type="ECO:0000256" key="2">
    <source>
        <dbReference type="SAM" id="MobiDB-lite"/>
    </source>
</evidence>
<dbReference type="GO" id="GO:0003677">
    <property type="term" value="F:DNA binding"/>
    <property type="evidence" value="ECO:0007669"/>
    <property type="project" value="InterPro"/>
</dbReference>
<feature type="compositionally biased region" description="Basic and acidic residues" evidence="2">
    <location>
        <begin position="341"/>
        <end position="356"/>
    </location>
</feature>
<dbReference type="NCBIfam" id="TIGR00180">
    <property type="entry name" value="parB_part"/>
    <property type="match status" value="1"/>
</dbReference>
<dbReference type="InterPro" id="IPR050336">
    <property type="entry name" value="Chromosome_partition/occlusion"/>
</dbReference>
<dbReference type="PANTHER" id="PTHR33375:SF1">
    <property type="entry name" value="CHROMOSOME-PARTITIONING PROTEIN PARB-RELATED"/>
    <property type="match status" value="1"/>
</dbReference>
<feature type="compositionally biased region" description="Basic and acidic residues" evidence="2">
    <location>
        <begin position="298"/>
        <end position="314"/>
    </location>
</feature>
<name>A0A379QDF6_SALER</name>
<dbReference type="Pfam" id="PF08535">
    <property type="entry name" value="KorB"/>
    <property type="match status" value="1"/>
</dbReference>
<sequence length="467" mass="51123">MAKDFRAKIGGSKGKDKNSVISGLIRGSGPKNEKYTLVLLPHQKVYSKAQARKKFKNIDGLAATMKGGKQEQPITVFEADADGRHPIKVGERRWRACVLNDEPVWAQIAHGVPKPETMDAKTLVDQIIENDQREPLSPMEMAENLAELRDVFGMKTGQIAEEMGRKPAFVSKHLKLLEMPEPVQQLLEDEIVTYIETLNTLTSIFNLSEKAGLELVELARTKGELTRDEAQTRLKTLKGSKSPQSVHGVNQQDNNGNVGGNNDQGETFPPRDSDGLNSFQANGNDALLVGKDTTGDEDGNRDQGETFPSRDNDGHNSFQANGNDALLVGKDTTGDEDDDNRDQSETFSPRDNDDHSSSQANGNDAPPVVTNTPTAVNDAPRVETSNSMQDKATDSQSLNTAADHAETSAKGSVTFYVQIDDSVFELVDKPSITENGEVYVFCREKEGMPEMQVPITDCMLHHASLTK</sequence>
<evidence type="ECO:0000313" key="5">
    <source>
        <dbReference type="EMBL" id="SUF54871.1"/>
    </source>
</evidence>
<protein>
    <submittedName>
        <fullName evidence="5">ParB partition protein</fullName>
    </submittedName>
</protein>
<dbReference type="Gene3D" id="3.90.1530.30">
    <property type="match status" value="1"/>
</dbReference>
<dbReference type="SUPFAM" id="SSF110849">
    <property type="entry name" value="ParB/Sulfiredoxin"/>
    <property type="match status" value="1"/>
</dbReference>
<dbReference type="AlphaFoldDB" id="A0A379QDF6"/>
<dbReference type="EMBL" id="UGWP01000002">
    <property type="protein sequence ID" value="SUF54871.1"/>
    <property type="molecule type" value="Genomic_DNA"/>
</dbReference>
<dbReference type="SUPFAM" id="SSF109709">
    <property type="entry name" value="KorB DNA-binding domain-like"/>
    <property type="match status" value="1"/>
</dbReference>
<dbReference type="Proteomes" id="UP000254597">
    <property type="component" value="Unassembled WGS sequence"/>
</dbReference>
<dbReference type="Gene3D" id="1.10.10.2830">
    <property type="match status" value="1"/>
</dbReference>
<gene>
    <name evidence="5" type="primary">korB</name>
    <name evidence="5" type="ORF">NCTC10252_00037</name>
</gene>
<feature type="region of interest" description="Disordered" evidence="2">
    <location>
        <begin position="1"/>
        <end position="25"/>
    </location>
</feature>
<feature type="domain" description="ParB-like N-terminal" evidence="3">
    <location>
        <begin position="47"/>
        <end position="101"/>
    </location>
</feature>
<evidence type="ECO:0000259" key="4">
    <source>
        <dbReference type="Pfam" id="PF08535"/>
    </source>
</evidence>